<gene>
    <name evidence="7" type="ORF">IRY30_07500</name>
</gene>
<keyword evidence="7" id="KW-0032">Aminotransferase</keyword>
<dbReference type="RefSeq" id="WP_194556805.1">
    <property type="nucleotide sequence ID" value="NZ_JADKMY010000002.1"/>
</dbReference>
<evidence type="ECO:0000313" key="7">
    <source>
        <dbReference type="EMBL" id="MBF4553921.1"/>
    </source>
</evidence>
<dbReference type="InterPro" id="IPR015421">
    <property type="entry name" value="PyrdxlP-dep_Trfase_major"/>
</dbReference>
<dbReference type="InterPro" id="IPR051798">
    <property type="entry name" value="Class-II_PLP-Dep_Aminotrans"/>
</dbReference>
<dbReference type="PANTHER" id="PTHR43525:SF2">
    <property type="entry name" value="CYSTATHIONINE BETA-LYASE-RELATED"/>
    <property type="match status" value="1"/>
</dbReference>
<reference evidence="7 8" key="1">
    <citation type="submission" date="2020-10" db="EMBL/GenBank/DDBJ databases">
        <title>Novel species in genus Corynebacterium.</title>
        <authorList>
            <person name="Zhang G."/>
        </authorList>
    </citation>
    <scope>NUCLEOTIDE SEQUENCE [LARGE SCALE GENOMIC DNA]</scope>
    <source>
        <strain evidence="7 8">DSM 45110</strain>
    </source>
</reference>
<keyword evidence="4" id="KW-0456">Lyase</keyword>
<comment type="caution">
    <text evidence="7">The sequence shown here is derived from an EMBL/GenBank/DDBJ whole genome shotgun (WGS) entry which is preliminary data.</text>
</comment>
<name>A0ABR9ZKF7_9CORY</name>
<dbReference type="InterPro" id="IPR004839">
    <property type="entry name" value="Aminotransferase_I/II_large"/>
</dbReference>
<dbReference type="InterPro" id="IPR015424">
    <property type="entry name" value="PyrdxlP-dep_Trfase"/>
</dbReference>
<organism evidence="7 8">
    <name type="scientific">Corynebacterium suicordis DSM 45110</name>
    <dbReference type="NCBI Taxonomy" id="1121369"/>
    <lineage>
        <taxon>Bacteria</taxon>
        <taxon>Bacillati</taxon>
        <taxon>Actinomycetota</taxon>
        <taxon>Actinomycetes</taxon>
        <taxon>Mycobacteriales</taxon>
        <taxon>Corynebacteriaceae</taxon>
        <taxon>Corynebacterium</taxon>
    </lineage>
</organism>
<dbReference type="PANTHER" id="PTHR43525">
    <property type="entry name" value="PROTEIN MALY"/>
    <property type="match status" value="1"/>
</dbReference>
<dbReference type="SUPFAM" id="SSF53383">
    <property type="entry name" value="PLP-dependent transferases"/>
    <property type="match status" value="1"/>
</dbReference>
<sequence length="402" mass="44051">MSNSNPSTPSLHVPDVATLRARGTMKWTRYPEDVLPLWVAESDFDTCPPVLDAVTDAVQRQYFGYKGDGRPVEEAIVAFSADRFGWQIQPEWVRVVPDVVKGVAVAVDELTPAGSSVVIPLPSYYPFFDVPRSTNRPTVHIPMIVAERDGKPEWTFDFDAMEEAFVAKDAAQPVGALILCSPYNPLGRAFRAEELNRVVELADTYGVRIISDEIHAPIVYPGAIHIPTASLSEKAAELTVTVTATSKGWNTAGLHCAQMIFTNPADREKMDGVHNLRTGEASTLGLIAAATAYNEGREWLDEEVAYLSGNLDLLEERIPEVLPGATFIRPEASYLLWIDVSTVPGLAIQPARTLLERAKVAVSEGSVFDLGRDGHIRLNFATSREILNEALDRIAAAVRNLE</sequence>
<accession>A0ABR9ZKF7</accession>
<keyword evidence="3" id="KW-0663">Pyridoxal phosphate</keyword>
<evidence type="ECO:0000256" key="4">
    <source>
        <dbReference type="ARBA" id="ARBA00023239"/>
    </source>
</evidence>
<dbReference type="GO" id="GO:0008483">
    <property type="term" value="F:transaminase activity"/>
    <property type="evidence" value="ECO:0007669"/>
    <property type="project" value="UniProtKB-KW"/>
</dbReference>
<feature type="domain" description="Aminotransferase class I/classII large" evidence="6">
    <location>
        <begin position="34"/>
        <end position="394"/>
    </location>
</feature>
<dbReference type="Gene3D" id="3.40.640.10">
    <property type="entry name" value="Type I PLP-dependent aspartate aminotransferase-like (Major domain)"/>
    <property type="match status" value="1"/>
</dbReference>
<dbReference type="Gene3D" id="3.90.1150.10">
    <property type="entry name" value="Aspartate Aminotransferase, domain 1"/>
    <property type="match status" value="1"/>
</dbReference>
<dbReference type="Pfam" id="PF00155">
    <property type="entry name" value="Aminotran_1_2"/>
    <property type="match status" value="1"/>
</dbReference>
<keyword evidence="8" id="KW-1185">Reference proteome</keyword>
<protein>
    <recommendedName>
        <fullName evidence="2">cysteine-S-conjugate beta-lyase</fullName>
        <ecNumber evidence="2">4.4.1.13</ecNumber>
    </recommendedName>
</protein>
<comment type="similarity">
    <text evidence="5">Belongs to the class-II pyridoxal-phosphate-dependent aminotransferase family. MalY/PatB cystathionine beta-lyase subfamily.</text>
</comment>
<evidence type="ECO:0000256" key="2">
    <source>
        <dbReference type="ARBA" id="ARBA00012224"/>
    </source>
</evidence>
<evidence type="ECO:0000256" key="3">
    <source>
        <dbReference type="ARBA" id="ARBA00022898"/>
    </source>
</evidence>
<keyword evidence="7" id="KW-0808">Transferase</keyword>
<proteinExistence type="inferred from homology"/>
<evidence type="ECO:0000256" key="5">
    <source>
        <dbReference type="ARBA" id="ARBA00037974"/>
    </source>
</evidence>
<evidence type="ECO:0000256" key="1">
    <source>
        <dbReference type="ARBA" id="ARBA00001933"/>
    </source>
</evidence>
<dbReference type="CDD" id="cd00609">
    <property type="entry name" value="AAT_like"/>
    <property type="match status" value="1"/>
</dbReference>
<dbReference type="Proteomes" id="UP000635902">
    <property type="component" value="Unassembled WGS sequence"/>
</dbReference>
<comment type="cofactor">
    <cofactor evidence="1">
        <name>pyridoxal 5'-phosphate</name>
        <dbReference type="ChEBI" id="CHEBI:597326"/>
    </cofactor>
</comment>
<dbReference type="InterPro" id="IPR015422">
    <property type="entry name" value="PyrdxlP-dep_Trfase_small"/>
</dbReference>
<dbReference type="EC" id="4.4.1.13" evidence="2"/>
<dbReference type="EMBL" id="JADKMY010000002">
    <property type="protein sequence ID" value="MBF4553921.1"/>
    <property type="molecule type" value="Genomic_DNA"/>
</dbReference>
<evidence type="ECO:0000259" key="6">
    <source>
        <dbReference type="Pfam" id="PF00155"/>
    </source>
</evidence>
<evidence type="ECO:0000313" key="8">
    <source>
        <dbReference type="Proteomes" id="UP000635902"/>
    </source>
</evidence>